<sequence length="163" mass="16797">MRAREIAWGGLLTSLALIIPLSFGGILGVVIPPFSATIASHVPVMLSMTISPQVAFMVAAGSALGFLIKLGPVIGARAAMHIIFAVLGAIMIKRGFSFRTALLATLPIHAFSEALIVLLFGFTLHKAGVVVGVGTALHHGADGLIALALYSSVAVLAQKMATE</sequence>
<evidence type="ECO:0000256" key="1">
    <source>
        <dbReference type="SAM" id="Phobius"/>
    </source>
</evidence>
<keyword evidence="1" id="KW-0472">Membrane</keyword>
<dbReference type="OrthoDB" id="1631895at2"/>
<protein>
    <submittedName>
        <fullName evidence="2">ECF transporter S component</fullName>
    </submittedName>
</protein>
<feature type="transmembrane region" description="Helical" evidence="1">
    <location>
        <begin position="43"/>
        <end position="68"/>
    </location>
</feature>
<dbReference type="Proteomes" id="UP000515847">
    <property type="component" value="Chromosome"/>
</dbReference>
<name>A0A7G6E501_THEFR</name>
<evidence type="ECO:0000313" key="2">
    <source>
        <dbReference type="EMBL" id="QNB47155.1"/>
    </source>
</evidence>
<keyword evidence="3" id="KW-1185">Reference proteome</keyword>
<feature type="transmembrane region" description="Helical" evidence="1">
    <location>
        <begin position="6"/>
        <end position="31"/>
    </location>
</feature>
<organism evidence="2 3">
    <name type="scientific">Thermanaerosceptrum fracticalcis</name>
    <dbReference type="NCBI Taxonomy" id="1712410"/>
    <lineage>
        <taxon>Bacteria</taxon>
        <taxon>Bacillati</taxon>
        <taxon>Bacillota</taxon>
        <taxon>Clostridia</taxon>
        <taxon>Eubacteriales</taxon>
        <taxon>Peptococcaceae</taxon>
        <taxon>Thermanaerosceptrum</taxon>
    </lineage>
</organism>
<feature type="transmembrane region" description="Helical" evidence="1">
    <location>
        <begin position="74"/>
        <end position="92"/>
    </location>
</feature>
<keyword evidence="1" id="KW-1133">Transmembrane helix</keyword>
<dbReference type="EMBL" id="CP045798">
    <property type="protein sequence ID" value="QNB47155.1"/>
    <property type="molecule type" value="Genomic_DNA"/>
</dbReference>
<reference evidence="2 3" key="1">
    <citation type="journal article" date="2019" name="Front. Microbiol.">
        <title>Thermoanaerosceptrum fracticalcis gen. nov. sp. nov., a Novel Fumarate-Fermenting Microorganism From a Deep Fractured Carbonate Aquifer of the US Great Basin.</title>
        <authorList>
            <person name="Hamilton-Brehm S.D."/>
            <person name="Stewart L.E."/>
            <person name="Zavarin M."/>
            <person name="Caldwell M."/>
            <person name="Lawson P.A."/>
            <person name="Onstott T.C."/>
            <person name="Grzymski J."/>
            <person name="Neveux I."/>
            <person name="Lollar B.S."/>
            <person name="Russell C.E."/>
            <person name="Moser D.P."/>
        </authorList>
    </citation>
    <scope>NUCLEOTIDE SEQUENCE [LARGE SCALE GENOMIC DNA]</scope>
    <source>
        <strain evidence="2 3">DRI-13</strain>
    </source>
</reference>
<keyword evidence="1" id="KW-0812">Transmembrane</keyword>
<feature type="transmembrane region" description="Helical" evidence="1">
    <location>
        <begin position="101"/>
        <end position="124"/>
    </location>
</feature>
<dbReference type="KEGG" id="tfr:BR63_13090"/>
<gene>
    <name evidence="2" type="ORF">BR63_13090</name>
</gene>
<accession>A0A7G6E501</accession>
<proteinExistence type="predicted"/>
<dbReference type="AlphaFoldDB" id="A0A7G6E501"/>
<evidence type="ECO:0000313" key="3">
    <source>
        <dbReference type="Proteomes" id="UP000515847"/>
    </source>
</evidence>
<feature type="transmembrane region" description="Helical" evidence="1">
    <location>
        <begin position="136"/>
        <end position="157"/>
    </location>
</feature>
<dbReference type="RefSeq" id="WP_034422641.1">
    <property type="nucleotide sequence ID" value="NZ_CP045798.1"/>
</dbReference>